<sequence length="263" mass="30040">MNLKMKSTTMKYLTACLPFLLCFPASEISAAGGGARYEFKIPVAMEKTADESGREWRDFFLSAKSKFKDRTQYSFFQYSDVSDEEWKRGAWSVSFAGGLISNSDLPKSSLGTKTLGSFSMSHQRFTNVDFLSGVEELRRDLYLDGNQIENLKGMRNIKKAYYHNLVLRKNKLKSLDGLENLRQIRRLDVHGNPELVDISAIKNIESHGVVYVDDIRQYKIKPPKGSPFCNSIKNRKVFAREQLLNKKGEYVDGQELTESQICM</sequence>
<keyword evidence="1" id="KW-0732">Signal</keyword>
<name>A0A2T4MZN8_AERVE</name>
<comment type="caution">
    <text evidence="2">The sequence shown here is derived from an EMBL/GenBank/DDBJ whole genome shotgun (WGS) entry which is preliminary data.</text>
</comment>
<dbReference type="Gene3D" id="3.80.10.10">
    <property type="entry name" value="Ribonuclease Inhibitor"/>
    <property type="match status" value="1"/>
</dbReference>
<organism evidence="2 3">
    <name type="scientific">Aeromonas veronii</name>
    <dbReference type="NCBI Taxonomy" id="654"/>
    <lineage>
        <taxon>Bacteria</taxon>
        <taxon>Pseudomonadati</taxon>
        <taxon>Pseudomonadota</taxon>
        <taxon>Gammaproteobacteria</taxon>
        <taxon>Aeromonadales</taxon>
        <taxon>Aeromonadaceae</taxon>
        <taxon>Aeromonas</taxon>
    </lineage>
</organism>
<evidence type="ECO:0000313" key="3">
    <source>
        <dbReference type="Proteomes" id="UP000241986"/>
    </source>
</evidence>
<evidence type="ECO:0008006" key="4">
    <source>
        <dbReference type="Google" id="ProtNLM"/>
    </source>
</evidence>
<evidence type="ECO:0000313" key="2">
    <source>
        <dbReference type="EMBL" id="PTH80027.1"/>
    </source>
</evidence>
<dbReference type="SUPFAM" id="SSF52058">
    <property type="entry name" value="L domain-like"/>
    <property type="match status" value="1"/>
</dbReference>
<dbReference type="RefSeq" id="WP_107683909.1">
    <property type="nucleotide sequence ID" value="NZ_PZKL01000037.1"/>
</dbReference>
<proteinExistence type="predicted"/>
<dbReference type="InterPro" id="IPR032675">
    <property type="entry name" value="LRR_dom_sf"/>
</dbReference>
<feature type="signal peptide" evidence="1">
    <location>
        <begin position="1"/>
        <end position="30"/>
    </location>
</feature>
<gene>
    <name evidence="2" type="ORF">DAA48_15800</name>
</gene>
<reference evidence="2 3" key="1">
    <citation type="submission" date="2018-03" db="EMBL/GenBank/DDBJ databases">
        <title>Aeromonas veronii whole genome sequencing and analysis.</title>
        <authorList>
            <person name="Xie H."/>
            <person name="Liu T."/>
            <person name="Wang K."/>
        </authorList>
    </citation>
    <scope>NUCLEOTIDE SEQUENCE [LARGE SCALE GENOMIC DNA]</scope>
    <source>
        <strain evidence="2 3">XH.VA.1</strain>
    </source>
</reference>
<protein>
    <recommendedName>
        <fullName evidence="4">Leucine-rich repeat domain-containing protein</fullName>
    </recommendedName>
</protein>
<dbReference type="Proteomes" id="UP000241986">
    <property type="component" value="Unassembled WGS sequence"/>
</dbReference>
<dbReference type="EMBL" id="PZKL01000037">
    <property type="protein sequence ID" value="PTH80027.1"/>
    <property type="molecule type" value="Genomic_DNA"/>
</dbReference>
<evidence type="ECO:0000256" key="1">
    <source>
        <dbReference type="SAM" id="SignalP"/>
    </source>
</evidence>
<accession>A0A2T4MZN8</accession>
<dbReference type="AlphaFoldDB" id="A0A2T4MZN8"/>
<feature type="chain" id="PRO_5015606713" description="Leucine-rich repeat domain-containing protein" evidence="1">
    <location>
        <begin position="31"/>
        <end position="263"/>
    </location>
</feature>